<dbReference type="NCBIfam" id="TIGR03172">
    <property type="entry name" value="selenium cofactor biosynthesis protein YqeC"/>
    <property type="match status" value="1"/>
</dbReference>
<proteinExistence type="predicted"/>
<dbReference type="Pfam" id="PF19842">
    <property type="entry name" value="YqeC"/>
    <property type="match status" value="1"/>
</dbReference>
<protein>
    <submittedName>
        <fullName evidence="1">Putative selenium-dependent hydroxylase accessory protein YqeC</fullName>
    </submittedName>
</protein>
<dbReference type="InterPro" id="IPR017587">
    <property type="entry name" value="YqeC"/>
</dbReference>
<sequence>MVRLNNLCNLRNLRMGLISALGLGPREHIAIVGGGGKTSLCFALAEELMRAGRRIITTTTTKVRHREANRAPCVVFCPSGSAFHEDVKEGLKRDGHVFVAQRLLESGKVEGITRTMADSLFLDLQVDHVIMEADGAAGKPVKAPAAHEPVIPSSATMVIAVMGLEAMGKPFDSEIVFRPGLFGEITGLEDGETITPAALARVFQSPNGFFKGSPDSARKVAFLNKLDLLADDQGAKALALLLLRDPHAPVERVVMGSLLRKEYVGIEEFKN</sequence>
<comment type="caution">
    <text evidence="1">The sequence shown here is derived from an EMBL/GenBank/DDBJ whole genome shotgun (WGS) entry which is preliminary data.</text>
</comment>
<dbReference type="Proteomes" id="UP000650524">
    <property type="component" value="Unassembled WGS sequence"/>
</dbReference>
<evidence type="ECO:0000313" key="2">
    <source>
        <dbReference type="Proteomes" id="UP000650524"/>
    </source>
</evidence>
<name>A0A8J6T339_9DELT</name>
<organism evidence="1 2">
    <name type="scientific">Candidatus Desulfacyla euxinica</name>
    <dbReference type="NCBI Taxonomy" id="2841693"/>
    <lineage>
        <taxon>Bacteria</taxon>
        <taxon>Deltaproteobacteria</taxon>
        <taxon>Candidatus Desulfacyla</taxon>
    </lineage>
</organism>
<dbReference type="AlphaFoldDB" id="A0A8J6T339"/>
<accession>A0A8J6T339</accession>
<dbReference type="EMBL" id="JACNJD010000208">
    <property type="protein sequence ID" value="MBC8177440.1"/>
    <property type="molecule type" value="Genomic_DNA"/>
</dbReference>
<gene>
    <name evidence="1" type="primary">yqeC</name>
    <name evidence="1" type="ORF">H8E19_08550</name>
</gene>
<evidence type="ECO:0000313" key="1">
    <source>
        <dbReference type="EMBL" id="MBC8177440.1"/>
    </source>
</evidence>
<reference evidence="1 2" key="1">
    <citation type="submission" date="2020-08" db="EMBL/GenBank/DDBJ databases">
        <title>Bridging the membrane lipid divide: bacteria of the FCB group superphylum have the potential to synthesize archaeal ether lipids.</title>
        <authorList>
            <person name="Villanueva L."/>
            <person name="Von Meijenfeldt F.A.B."/>
            <person name="Westbye A.B."/>
            <person name="Yadav S."/>
            <person name="Hopmans E.C."/>
            <person name="Dutilh B.E."/>
            <person name="Sinninghe Damste J.S."/>
        </authorList>
    </citation>
    <scope>NUCLEOTIDE SEQUENCE [LARGE SCALE GENOMIC DNA]</scope>
    <source>
        <strain evidence="1">NIOZ-UU27</strain>
    </source>
</reference>